<dbReference type="OrthoDB" id="5489421at2"/>
<dbReference type="Pfam" id="PF05175">
    <property type="entry name" value="MTS"/>
    <property type="match status" value="1"/>
</dbReference>
<dbReference type="GO" id="GO:0003676">
    <property type="term" value="F:nucleic acid binding"/>
    <property type="evidence" value="ECO:0007669"/>
    <property type="project" value="InterPro"/>
</dbReference>
<dbReference type="RefSeq" id="WP_047264093.1">
    <property type="nucleotide sequence ID" value="NZ_CP004021.1"/>
</dbReference>
<evidence type="ECO:0000259" key="3">
    <source>
        <dbReference type="Pfam" id="PF05175"/>
    </source>
</evidence>
<dbReference type="PROSITE" id="PS00092">
    <property type="entry name" value="N6_MTASE"/>
    <property type="match status" value="1"/>
</dbReference>
<evidence type="ECO:0000256" key="1">
    <source>
        <dbReference type="ARBA" id="ARBA00022603"/>
    </source>
</evidence>
<dbReference type="GO" id="GO:0008757">
    <property type="term" value="F:S-adenosylmethionine-dependent methyltransferase activity"/>
    <property type="evidence" value="ECO:0007669"/>
    <property type="project" value="UniProtKB-ARBA"/>
</dbReference>
<proteinExistence type="predicted"/>
<reference evidence="4 5" key="1">
    <citation type="journal article" date="2015" name="Genome Announc.">
        <title>Complete Genome Sequence of 'Candidatus Liberibacter africanus,' a Bacterium Associated with Citrus Huanglongbing.</title>
        <authorList>
            <person name="Lin H."/>
            <person name="Pietersen G."/>
            <person name="Han C."/>
            <person name="Read D.A."/>
            <person name="Lou B."/>
            <person name="Gupta G."/>
            <person name="Civerolo E.L."/>
        </authorList>
    </citation>
    <scope>NUCLEOTIDE SEQUENCE [LARGE SCALE GENOMIC DNA]</scope>
    <source>
        <strain evidence="4 5">PTSAPSY</strain>
    </source>
</reference>
<keyword evidence="4" id="KW-0808">Transferase</keyword>
<keyword evidence="5" id="KW-1185">Reference proteome</keyword>
<name>A0A0G3I2F1_LIBAF</name>
<evidence type="ECO:0000313" key="5">
    <source>
        <dbReference type="Proteomes" id="UP000035503"/>
    </source>
</evidence>
<evidence type="ECO:0000256" key="2">
    <source>
        <dbReference type="ARBA" id="ARBA00022691"/>
    </source>
</evidence>
<gene>
    <name evidence="4" type="ORF">G293_02085</name>
</gene>
<dbReference type="InterPro" id="IPR002052">
    <property type="entry name" value="DNA_methylase_N6_adenine_CS"/>
</dbReference>
<dbReference type="Gene3D" id="3.40.50.150">
    <property type="entry name" value="Vaccinia Virus protein VP39"/>
    <property type="match status" value="1"/>
</dbReference>
<dbReference type="InterPro" id="IPR029063">
    <property type="entry name" value="SAM-dependent_MTases_sf"/>
</dbReference>
<dbReference type="GO" id="GO:0008170">
    <property type="term" value="F:N-methyltransferase activity"/>
    <property type="evidence" value="ECO:0007669"/>
    <property type="project" value="UniProtKB-ARBA"/>
</dbReference>
<protein>
    <submittedName>
        <fullName evidence="4">Methyltransferase protein</fullName>
    </submittedName>
</protein>
<dbReference type="STRING" id="1277257.G293_02085"/>
<dbReference type="EMBL" id="CP004021">
    <property type="protein sequence ID" value="AKK20049.1"/>
    <property type="molecule type" value="Genomic_DNA"/>
</dbReference>
<dbReference type="SUPFAM" id="SSF53335">
    <property type="entry name" value="S-adenosyl-L-methionine-dependent methyltransferases"/>
    <property type="match status" value="1"/>
</dbReference>
<feature type="domain" description="Methyltransferase small" evidence="3">
    <location>
        <begin position="42"/>
        <end position="187"/>
    </location>
</feature>
<dbReference type="KEGG" id="lau:G293_02085"/>
<accession>A0A0G3I2F1</accession>
<keyword evidence="1 4" id="KW-0489">Methyltransferase</keyword>
<dbReference type="AlphaFoldDB" id="A0A0G3I2F1"/>
<dbReference type="PATRIC" id="fig|1277257.4.peg.450"/>
<keyword evidence="2" id="KW-0949">S-adenosyl-L-methionine</keyword>
<dbReference type="GO" id="GO:0032259">
    <property type="term" value="P:methylation"/>
    <property type="evidence" value="ECO:0007669"/>
    <property type="project" value="UniProtKB-KW"/>
</dbReference>
<organism evidence="4 5">
    <name type="scientific">Candidatus Liberibacter africanus PTSAPSY</name>
    <dbReference type="NCBI Taxonomy" id="1277257"/>
    <lineage>
        <taxon>Bacteria</taxon>
        <taxon>Pseudomonadati</taxon>
        <taxon>Pseudomonadota</taxon>
        <taxon>Alphaproteobacteria</taxon>
        <taxon>Hyphomicrobiales</taxon>
        <taxon>Rhizobiaceae</taxon>
        <taxon>Liberibacter</taxon>
    </lineage>
</organism>
<dbReference type="PANTHER" id="PTHR47739:SF1">
    <property type="entry name" value="TRNA1(VAL) (ADENINE(37)-N6)-METHYLTRANSFERASE"/>
    <property type="match status" value="1"/>
</dbReference>
<dbReference type="PANTHER" id="PTHR47739">
    <property type="entry name" value="TRNA1(VAL) (ADENINE(37)-N6)-METHYLTRANSFERASE"/>
    <property type="match status" value="1"/>
</dbReference>
<sequence length="264" mass="29182">MFNNTKVKNVENETVDAFYQGKFYLVQPLTCGHRAGMDAMILASLVNAKGPFHLADLGAGAGAAGLAVASRLHEAQVLLVERSPLMVNYARKTLALSANKKISNRISLIEVDVTLSGKKRILAGLKNNFYDHVIMNPPFNERIGTLTPDKIKEEAHVMLEDAFEKWIRTACAIMRPGGQLSLIARPQSLMQIIKACTKRIGSLEIIPLYPRKGECSSRILVTGRKGMRGSLSFRSPIFLHEPNSQSYSRFVTDLINGKTTLTRL</sequence>
<dbReference type="Proteomes" id="UP000035503">
    <property type="component" value="Chromosome"/>
</dbReference>
<dbReference type="InterPro" id="IPR050210">
    <property type="entry name" value="tRNA_Adenine-N(6)_MTase"/>
</dbReference>
<dbReference type="InterPro" id="IPR007848">
    <property type="entry name" value="Small_mtfrase_dom"/>
</dbReference>
<evidence type="ECO:0000313" key="4">
    <source>
        <dbReference type="EMBL" id="AKK20049.1"/>
    </source>
</evidence>